<organism evidence="2 3">
    <name type="scientific">Batillaria attramentaria</name>
    <dbReference type="NCBI Taxonomy" id="370345"/>
    <lineage>
        <taxon>Eukaryota</taxon>
        <taxon>Metazoa</taxon>
        <taxon>Spiralia</taxon>
        <taxon>Lophotrochozoa</taxon>
        <taxon>Mollusca</taxon>
        <taxon>Gastropoda</taxon>
        <taxon>Caenogastropoda</taxon>
        <taxon>Sorbeoconcha</taxon>
        <taxon>Cerithioidea</taxon>
        <taxon>Batillariidae</taxon>
        <taxon>Batillaria</taxon>
    </lineage>
</organism>
<keyword evidence="3" id="KW-1185">Reference proteome</keyword>
<gene>
    <name evidence="2" type="ORF">BaRGS_00038289</name>
</gene>
<sequence length="88" mass="9935">MIRDPQDGTGRNAIASSGIPDFRENSKFAEPHSLNGRGSSLAIELFHVTYRLLRGLSTHNYYACTRLKLRTAESLAHLIKFTVRVSRF</sequence>
<feature type="compositionally biased region" description="Basic and acidic residues" evidence="1">
    <location>
        <begin position="21"/>
        <end position="30"/>
    </location>
</feature>
<evidence type="ECO:0000313" key="3">
    <source>
        <dbReference type="Proteomes" id="UP001519460"/>
    </source>
</evidence>
<dbReference type="AlphaFoldDB" id="A0ABD0J676"/>
<accession>A0ABD0J676</accession>
<evidence type="ECO:0000313" key="2">
    <source>
        <dbReference type="EMBL" id="KAK7463144.1"/>
    </source>
</evidence>
<name>A0ABD0J676_9CAEN</name>
<dbReference type="EMBL" id="JACVVK020000610">
    <property type="protein sequence ID" value="KAK7463144.1"/>
    <property type="molecule type" value="Genomic_DNA"/>
</dbReference>
<evidence type="ECO:0000256" key="1">
    <source>
        <dbReference type="SAM" id="MobiDB-lite"/>
    </source>
</evidence>
<reference evidence="2 3" key="1">
    <citation type="journal article" date="2023" name="Sci. Data">
        <title>Genome assembly of the Korean intertidal mud-creeper Batillaria attramentaria.</title>
        <authorList>
            <person name="Patra A.K."/>
            <person name="Ho P.T."/>
            <person name="Jun S."/>
            <person name="Lee S.J."/>
            <person name="Kim Y."/>
            <person name="Won Y.J."/>
        </authorList>
    </citation>
    <scope>NUCLEOTIDE SEQUENCE [LARGE SCALE GENOMIC DNA]</scope>
    <source>
        <strain evidence="2">Wonlab-2016</strain>
    </source>
</reference>
<comment type="caution">
    <text evidence="2">The sequence shown here is derived from an EMBL/GenBank/DDBJ whole genome shotgun (WGS) entry which is preliminary data.</text>
</comment>
<protein>
    <submittedName>
        <fullName evidence="2">Uncharacterized protein</fullName>
    </submittedName>
</protein>
<dbReference type="Proteomes" id="UP001519460">
    <property type="component" value="Unassembled WGS sequence"/>
</dbReference>
<feature type="region of interest" description="Disordered" evidence="1">
    <location>
        <begin position="1"/>
        <end position="36"/>
    </location>
</feature>
<proteinExistence type="predicted"/>